<dbReference type="EMBL" id="JAAIUW010000004">
    <property type="protein sequence ID" value="KAF7833939.1"/>
    <property type="molecule type" value="Genomic_DNA"/>
</dbReference>
<feature type="transmembrane region" description="Helical" evidence="8">
    <location>
        <begin position="461"/>
        <end position="482"/>
    </location>
</feature>
<dbReference type="InterPro" id="IPR004713">
    <property type="entry name" value="CaH_exchang"/>
</dbReference>
<dbReference type="InterPro" id="IPR004837">
    <property type="entry name" value="NaCa_Exmemb"/>
</dbReference>
<dbReference type="GO" id="GO:0006874">
    <property type="term" value="P:intracellular calcium ion homeostasis"/>
    <property type="evidence" value="ECO:0007669"/>
    <property type="project" value="TreeGrafter"/>
</dbReference>
<keyword evidence="5 8" id="KW-1133">Transmembrane helix</keyword>
<dbReference type="InterPro" id="IPR002048">
    <property type="entry name" value="EF_hand_dom"/>
</dbReference>
<feature type="signal peptide" evidence="9">
    <location>
        <begin position="1"/>
        <end position="27"/>
    </location>
</feature>
<evidence type="ECO:0000256" key="1">
    <source>
        <dbReference type="ARBA" id="ARBA00004127"/>
    </source>
</evidence>
<dbReference type="AlphaFoldDB" id="A0A835C703"/>
<evidence type="ECO:0000256" key="8">
    <source>
        <dbReference type="SAM" id="Phobius"/>
    </source>
</evidence>
<evidence type="ECO:0000256" key="9">
    <source>
        <dbReference type="SAM" id="SignalP"/>
    </source>
</evidence>
<keyword evidence="3" id="KW-0050">Antiport</keyword>
<dbReference type="PANTHER" id="PTHR31503">
    <property type="entry name" value="VACUOLAR CALCIUM ION TRANSPORTER"/>
    <property type="match status" value="1"/>
</dbReference>
<name>A0A835C703_9FABA</name>
<keyword evidence="2" id="KW-0813">Transport</keyword>
<feature type="transmembrane region" description="Helical" evidence="8">
    <location>
        <begin position="205"/>
        <end position="224"/>
    </location>
</feature>
<evidence type="ECO:0000256" key="7">
    <source>
        <dbReference type="ARBA" id="ARBA00023136"/>
    </source>
</evidence>
<evidence type="ECO:0000313" key="11">
    <source>
        <dbReference type="EMBL" id="KAF7833939.1"/>
    </source>
</evidence>
<feature type="transmembrane region" description="Helical" evidence="8">
    <location>
        <begin position="108"/>
        <end position="126"/>
    </location>
</feature>
<comment type="subcellular location">
    <subcellularLocation>
        <location evidence="1">Endomembrane system</location>
        <topology evidence="1">Multi-pass membrane protein</topology>
    </subcellularLocation>
</comment>
<evidence type="ECO:0000256" key="3">
    <source>
        <dbReference type="ARBA" id="ARBA00022449"/>
    </source>
</evidence>
<dbReference type="SMART" id="SM00054">
    <property type="entry name" value="EFh"/>
    <property type="match status" value="2"/>
</dbReference>
<evidence type="ECO:0000256" key="4">
    <source>
        <dbReference type="ARBA" id="ARBA00022692"/>
    </source>
</evidence>
<dbReference type="Proteomes" id="UP000634136">
    <property type="component" value="Unassembled WGS sequence"/>
</dbReference>
<gene>
    <name evidence="11" type="ORF">G2W53_008798</name>
</gene>
<dbReference type="Pfam" id="PF01699">
    <property type="entry name" value="Na_Ca_ex"/>
    <property type="match status" value="2"/>
</dbReference>
<feature type="transmembrane region" description="Helical" evidence="8">
    <location>
        <begin position="146"/>
        <end position="171"/>
    </location>
</feature>
<dbReference type="PANTHER" id="PTHR31503:SF45">
    <property type="entry name" value="SODIUM_CALCIUM EXCHANGER NCL-LIKE"/>
    <property type="match status" value="1"/>
</dbReference>
<dbReference type="InterPro" id="IPR011992">
    <property type="entry name" value="EF-hand-dom_pair"/>
</dbReference>
<dbReference type="Gene3D" id="1.10.238.10">
    <property type="entry name" value="EF-hand"/>
    <property type="match status" value="1"/>
</dbReference>
<dbReference type="PROSITE" id="PS50222">
    <property type="entry name" value="EF_HAND_2"/>
    <property type="match status" value="2"/>
</dbReference>
<feature type="domain" description="EF-hand" evidence="10">
    <location>
        <begin position="297"/>
        <end position="332"/>
    </location>
</feature>
<dbReference type="CDD" id="cd00051">
    <property type="entry name" value="EFh"/>
    <property type="match status" value="1"/>
</dbReference>
<dbReference type="GO" id="GO:0015369">
    <property type="term" value="F:calcium:proton antiporter activity"/>
    <property type="evidence" value="ECO:0007669"/>
    <property type="project" value="TreeGrafter"/>
</dbReference>
<keyword evidence="9" id="KW-0732">Signal</keyword>
<keyword evidence="6" id="KW-0406">Ion transport</keyword>
<evidence type="ECO:0000256" key="2">
    <source>
        <dbReference type="ARBA" id="ARBA00022448"/>
    </source>
</evidence>
<dbReference type="GO" id="GO:0012505">
    <property type="term" value="C:endomembrane system"/>
    <property type="evidence" value="ECO:0007669"/>
    <property type="project" value="UniProtKB-SubCell"/>
</dbReference>
<protein>
    <submittedName>
        <fullName evidence="11">Sodium/calcium exchanger NCL-like</fullName>
    </submittedName>
</protein>
<comment type="caution">
    <text evidence="11">The sequence shown here is derived from an EMBL/GenBank/DDBJ whole genome shotgun (WGS) entry which is preliminary data.</text>
</comment>
<evidence type="ECO:0000256" key="5">
    <source>
        <dbReference type="ARBA" id="ARBA00022989"/>
    </source>
</evidence>
<feature type="chain" id="PRO_5032571009" evidence="9">
    <location>
        <begin position="28"/>
        <end position="603"/>
    </location>
</feature>
<feature type="transmembrane region" description="Helical" evidence="8">
    <location>
        <begin position="494"/>
        <end position="518"/>
    </location>
</feature>
<feature type="transmembrane region" description="Helical" evidence="8">
    <location>
        <begin position="423"/>
        <end position="441"/>
    </location>
</feature>
<keyword evidence="7 8" id="KW-0472">Membrane</keyword>
<keyword evidence="4 8" id="KW-0812">Transmembrane</keyword>
<evidence type="ECO:0000313" key="12">
    <source>
        <dbReference type="Proteomes" id="UP000634136"/>
    </source>
</evidence>
<dbReference type="GO" id="GO:0005509">
    <property type="term" value="F:calcium ion binding"/>
    <property type="evidence" value="ECO:0007669"/>
    <property type="project" value="InterPro"/>
</dbReference>
<dbReference type="Pfam" id="PF13499">
    <property type="entry name" value="EF-hand_7"/>
    <property type="match status" value="1"/>
</dbReference>
<evidence type="ECO:0000259" key="10">
    <source>
        <dbReference type="PROSITE" id="PS50222"/>
    </source>
</evidence>
<keyword evidence="12" id="KW-1185">Reference proteome</keyword>
<evidence type="ECO:0000256" key="6">
    <source>
        <dbReference type="ARBA" id="ARBA00023065"/>
    </source>
</evidence>
<reference evidence="11" key="1">
    <citation type="submission" date="2020-09" db="EMBL/GenBank/DDBJ databases">
        <title>Genome-Enabled Discovery of Anthraquinone Biosynthesis in Senna tora.</title>
        <authorList>
            <person name="Kang S.-H."/>
            <person name="Pandey R.P."/>
            <person name="Lee C.-M."/>
            <person name="Sim J.-S."/>
            <person name="Jeong J.-T."/>
            <person name="Choi B.-S."/>
            <person name="Jung M."/>
            <person name="Ginzburg D."/>
            <person name="Zhao K."/>
            <person name="Won S.Y."/>
            <person name="Oh T.-J."/>
            <person name="Yu Y."/>
            <person name="Kim N.-H."/>
            <person name="Lee O.R."/>
            <person name="Lee T.-H."/>
            <person name="Bashyal P."/>
            <person name="Kim T.-S."/>
            <person name="Lee W.-H."/>
            <person name="Kawkins C."/>
            <person name="Kim C.-K."/>
            <person name="Kim J.S."/>
            <person name="Ahn B.O."/>
            <person name="Rhee S.Y."/>
            <person name="Sohng J.K."/>
        </authorList>
    </citation>
    <scope>NUCLEOTIDE SEQUENCE</scope>
    <source>
        <tissue evidence="11">Leaf</tissue>
    </source>
</reference>
<sequence>MTMMGWKIFHLIIIIFFFFMLPRFNFGRPITDQATFDMVSDGGTRDHKESSALIFRLNQQNMVSSDSCTETYGFLPCTTSVVGNVFLVLVYGYLMFLAAKILSCGSEILLQILGPGIVGGLFLPLLSSLPDAAIILGSKETAETQVSVGMGLLAGSTVMLLTILWGSCLIVGKCDIENSAAIDHKDTQGFSLTGCGVSTDIWTSYGARTMIISLIPFLIVQLPQLLHSTSSTQTTVLLSFIVSISLLVIYSLYQVFQPWIQRRRLAYVKHKNLMSFLLENLKTQAGGGRFLKDNGEINTEVIQKLFMTLDKNLDGCITTKDLRALLIGMHLEETEMDLNEAVDEVMLDFDKSHDSRIDMEEFVRGTTRWLMKAKNFARNNDQSPQTPRLLNDFRKKTIEEQDLLGDDSDDETMGNVKSPRWNTLKAVLMLLLGTMVAAVFADPLVDTVDNFSTATSIPSFFVSFVILPFASSSEMVSALIFASRKKIRTASLTYSEIYGSVTMSNILSLSVMLGVVYIRNLTWNFSSEIAQANRAFGRIIVFLWFEEEGGQRGNDGGVEAGVVGGGVVGDGEAEVVNGGAAAGLAAEEASCVEMKGEDEDEDD</sequence>
<dbReference type="GO" id="GO:0016020">
    <property type="term" value="C:membrane"/>
    <property type="evidence" value="ECO:0007669"/>
    <property type="project" value="InterPro"/>
</dbReference>
<proteinExistence type="predicted"/>
<organism evidence="11 12">
    <name type="scientific">Senna tora</name>
    <dbReference type="NCBI Taxonomy" id="362788"/>
    <lineage>
        <taxon>Eukaryota</taxon>
        <taxon>Viridiplantae</taxon>
        <taxon>Streptophyta</taxon>
        <taxon>Embryophyta</taxon>
        <taxon>Tracheophyta</taxon>
        <taxon>Spermatophyta</taxon>
        <taxon>Magnoliopsida</taxon>
        <taxon>eudicotyledons</taxon>
        <taxon>Gunneridae</taxon>
        <taxon>Pentapetalae</taxon>
        <taxon>rosids</taxon>
        <taxon>fabids</taxon>
        <taxon>Fabales</taxon>
        <taxon>Fabaceae</taxon>
        <taxon>Caesalpinioideae</taxon>
        <taxon>Cassia clade</taxon>
        <taxon>Senna</taxon>
    </lineage>
</organism>
<feature type="domain" description="EF-hand" evidence="10">
    <location>
        <begin position="337"/>
        <end position="372"/>
    </location>
</feature>
<dbReference type="SUPFAM" id="SSF47473">
    <property type="entry name" value="EF-hand"/>
    <property type="match status" value="1"/>
</dbReference>
<dbReference type="OrthoDB" id="26525at2759"/>
<feature type="transmembrane region" description="Helical" evidence="8">
    <location>
        <begin position="236"/>
        <end position="256"/>
    </location>
</feature>
<accession>A0A835C703</accession>
<feature type="transmembrane region" description="Helical" evidence="8">
    <location>
        <begin position="72"/>
        <end position="96"/>
    </location>
</feature>